<evidence type="ECO:0000256" key="3">
    <source>
        <dbReference type="SAM" id="MobiDB-lite"/>
    </source>
</evidence>
<organism evidence="4 5">
    <name type="scientific">Diplodia corticola</name>
    <dbReference type="NCBI Taxonomy" id="236234"/>
    <lineage>
        <taxon>Eukaryota</taxon>
        <taxon>Fungi</taxon>
        <taxon>Dikarya</taxon>
        <taxon>Ascomycota</taxon>
        <taxon>Pezizomycotina</taxon>
        <taxon>Dothideomycetes</taxon>
        <taxon>Dothideomycetes incertae sedis</taxon>
        <taxon>Botryosphaeriales</taxon>
        <taxon>Botryosphaeriaceae</taxon>
        <taxon>Diplodia</taxon>
    </lineage>
</organism>
<dbReference type="NCBIfam" id="TIGR00756">
    <property type="entry name" value="PPR"/>
    <property type="match status" value="1"/>
</dbReference>
<dbReference type="InterPro" id="IPR002885">
    <property type="entry name" value="PPR_rpt"/>
</dbReference>
<evidence type="ECO:0000256" key="1">
    <source>
        <dbReference type="ARBA" id="ARBA00007626"/>
    </source>
</evidence>
<sequence length="921" mass="102900">MSAPYVCPSCRRNALRHAGALRGLSRTSKATFISLRSNNPRPAPAKETTDASSAQKSSPSEPQYASPSRADALSSLFGVIGSSDRYSRPHTAGEALDKPPQRPPAPQQKATQTTRAASELQAILDDPDKTTNDAWEYFQRHYTSPTCPALKSFSLLDLRRVVSGSQFWKLQSRLLNDWCAGRSDKSLPSPVELVQRYIYLGIMKSEFWHQALWTLNMDALKKFSATGRPGTSLAETMAQAMELWDLLLKTSSSEPSAEGPHSSTGVEVEPPTRMWSSLRLPWNTVRQMTRPHRFFGTRLNQFLSAIETHQNNRIAYSALVTFDILTRDGVESVLGEKFLTDSMPFLTFLAHIIPGSVRIPLRPNENTSNDMIKLLDQYKVSPEDRTALLGRVMDSNTKCMQIVGTHGAENRSGSSGGLGGEDHDGGGSLIIDGEVRPPNEGLANFHYGRINRAYFQKRRLIIYDCWLEAHQALSRKKQTKAADPPVPAKLYELTLEALMAMQLPEQAIKVWNRMIEDGVRPTVKTWTAMIDGCGKAKDTRGMEQMWAKMLDSGVQPDVYAWAVRVSGMMRAAKFQEGLAVLDEMAKTWAEAYKRAQSAAKKKKKTQVDMANLPVKPTTIVLNGAVTNLASTGHNRHILGRILTWAKSLEIQPDIYTYNALISLSLFAGDTEDAMNLLKQMTQVQIKPDVTTFGIILNSIFRSGSTAKLSREEQSEKAMATLRNLEATGVEPTAHIYGTLIDNLLKRHDNEAAARTVLDHMVAKGLEVPPQVFTVLMTHYFDRHDFAAVDALWAHIKASKVVLDTIFFDRMVEQYASINKTEKMMEFFRRMSAIGLSPGWPALQQVVVKLADIGDWDRFEEIVNDVEQGVGIATNGMRDSPNNVVQRFWRAVAWKRSLKPKPEQWPEEDLTHTVDEGHVSRN</sequence>
<feature type="repeat" description="PPR" evidence="2">
    <location>
        <begin position="653"/>
        <end position="687"/>
    </location>
</feature>
<dbReference type="AlphaFoldDB" id="A0A1J9RTM9"/>
<evidence type="ECO:0000313" key="4">
    <source>
        <dbReference type="EMBL" id="OJD30861.1"/>
    </source>
</evidence>
<dbReference type="PROSITE" id="PS51375">
    <property type="entry name" value="PPR"/>
    <property type="match status" value="3"/>
</dbReference>
<accession>A0A1J9RTM9</accession>
<dbReference type="EMBL" id="MNUE01000055">
    <property type="protein sequence ID" value="OJD30861.1"/>
    <property type="molecule type" value="Genomic_DNA"/>
</dbReference>
<evidence type="ECO:0000256" key="2">
    <source>
        <dbReference type="PROSITE-ProRule" id="PRU00708"/>
    </source>
</evidence>
<dbReference type="PANTHER" id="PTHR46128:SF329">
    <property type="entry name" value="MITOCHONDRIAL GROUP I INTRON SPLICING FACTOR DMR1"/>
    <property type="match status" value="1"/>
</dbReference>
<feature type="repeat" description="PPR" evidence="2">
    <location>
        <begin position="522"/>
        <end position="556"/>
    </location>
</feature>
<dbReference type="GeneID" id="31017589"/>
<comment type="caution">
    <text evidence="4">The sequence shown here is derived from an EMBL/GenBank/DDBJ whole genome shotgun (WGS) entry which is preliminary data.</text>
</comment>
<dbReference type="InterPro" id="IPR011990">
    <property type="entry name" value="TPR-like_helical_dom_sf"/>
</dbReference>
<dbReference type="RefSeq" id="XP_020127121.1">
    <property type="nucleotide sequence ID" value="XM_020277328.1"/>
</dbReference>
<feature type="region of interest" description="Disordered" evidence="3">
    <location>
        <begin position="86"/>
        <end position="117"/>
    </location>
</feature>
<dbReference type="InterPro" id="IPR050872">
    <property type="entry name" value="PPR_P_subfamily"/>
</dbReference>
<name>A0A1J9RTM9_9PEZI</name>
<dbReference type="Gene3D" id="1.25.40.10">
    <property type="entry name" value="Tetratricopeptide repeat domain"/>
    <property type="match status" value="3"/>
</dbReference>
<comment type="similarity">
    <text evidence="1">Belongs to the PPR family. P subfamily.</text>
</comment>
<reference evidence="4 5" key="1">
    <citation type="submission" date="2016-10" db="EMBL/GenBank/DDBJ databases">
        <title>Proteomics and genomics reveal pathogen-plant mechanisms compatible with a hemibiotrophic lifestyle of Diplodia corticola.</title>
        <authorList>
            <person name="Fernandes I."/>
            <person name="De Jonge R."/>
            <person name="Van De Peer Y."/>
            <person name="Devreese B."/>
            <person name="Alves A."/>
            <person name="Esteves A.C."/>
        </authorList>
    </citation>
    <scope>NUCLEOTIDE SEQUENCE [LARGE SCALE GENOMIC DNA]</scope>
    <source>
        <strain evidence="4 5">CBS 112549</strain>
    </source>
</reference>
<dbReference type="Pfam" id="PF13812">
    <property type="entry name" value="PPR_3"/>
    <property type="match status" value="1"/>
</dbReference>
<dbReference type="OrthoDB" id="185373at2759"/>
<protein>
    <submittedName>
        <fullName evidence="4">Pentatricopeptide repeat protein</fullName>
    </submittedName>
</protein>
<feature type="region of interest" description="Disordered" evidence="3">
    <location>
        <begin position="902"/>
        <end position="921"/>
    </location>
</feature>
<keyword evidence="5" id="KW-1185">Reference proteome</keyword>
<feature type="repeat" description="PPR" evidence="2">
    <location>
        <begin position="803"/>
        <end position="837"/>
    </location>
</feature>
<gene>
    <name evidence="4" type="ORF">BKCO1_5500037</name>
</gene>
<dbReference type="STRING" id="236234.A0A1J9RTM9"/>
<dbReference type="Proteomes" id="UP000183809">
    <property type="component" value="Unassembled WGS sequence"/>
</dbReference>
<feature type="compositionally biased region" description="Polar residues" evidence="3">
    <location>
        <begin position="50"/>
        <end position="66"/>
    </location>
</feature>
<evidence type="ECO:0000313" key="5">
    <source>
        <dbReference type="Proteomes" id="UP000183809"/>
    </source>
</evidence>
<dbReference type="Pfam" id="PF13041">
    <property type="entry name" value="PPR_2"/>
    <property type="match status" value="1"/>
</dbReference>
<feature type="region of interest" description="Disordered" evidence="3">
    <location>
        <begin position="32"/>
        <end position="68"/>
    </location>
</feature>
<proteinExistence type="inferred from homology"/>
<dbReference type="PANTHER" id="PTHR46128">
    <property type="entry name" value="MITOCHONDRIAL GROUP I INTRON SPLICING FACTOR CCM1"/>
    <property type="match status" value="1"/>
</dbReference>
<feature type="compositionally biased region" description="Low complexity" evidence="3">
    <location>
        <begin position="107"/>
        <end position="117"/>
    </location>
</feature>